<feature type="region of interest" description="Disordered" evidence="1">
    <location>
        <begin position="86"/>
        <end position="196"/>
    </location>
</feature>
<dbReference type="EMBL" id="JAJSOW010000105">
    <property type="protein sequence ID" value="KAI9164987.1"/>
    <property type="molecule type" value="Genomic_DNA"/>
</dbReference>
<reference evidence="2" key="1">
    <citation type="journal article" date="2022" name="Plant J.">
        <title>Strategies of tolerance reflected in two North American maple genomes.</title>
        <authorList>
            <person name="McEvoy S.L."/>
            <person name="Sezen U.U."/>
            <person name="Trouern-Trend A."/>
            <person name="McMahon S.M."/>
            <person name="Schaberg P.G."/>
            <person name="Yang J."/>
            <person name="Wegrzyn J.L."/>
            <person name="Swenson N.G."/>
        </authorList>
    </citation>
    <scope>NUCLEOTIDE SEQUENCE</scope>
    <source>
        <strain evidence="2">91603</strain>
    </source>
</reference>
<feature type="compositionally biased region" description="Acidic residues" evidence="1">
    <location>
        <begin position="159"/>
        <end position="169"/>
    </location>
</feature>
<keyword evidence="3" id="KW-1185">Reference proteome</keyword>
<evidence type="ECO:0000256" key="1">
    <source>
        <dbReference type="SAM" id="MobiDB-lite"/>
    </source>
</evidence>
<sequence>MSPAILLPTAPLVSLSPSSFSPTANVGLSLGSGRPTNTPPLTPAKSRTSLPAKLSRGPTTRSPLSEMAARASRGLTLPVVDQTDEDITSTSELLTPQDATAAADTEDGPIGFGNGPACFGDGPINEEGNEELTEADVERAKIQRKNKGKYVAESKEEAEKEEEEAEEVEEKAKADKDNDDGSEDLGSLDGSNGEEDVEGLVRKFIKRMYHEFNPRHDLQDPVFKL</sequence>
<organism evidence="2 3">
    <name type="scientific">Acer negundo</name>
    <name type="common">Box elder</name>
    <dbReference type="NCBI Taxonomy" id="4023"/>
    <lineage>
        <taxon>Eukaryota</taxon>
        <taxon>Viridiplantae</taxon>
        <taxon>Streptophyta</taxon>
        <taxon>Embryophyta</taxon>
        <taxon>Tracheophyta</taxon>
        <taxon>Spermatophyta</taxon>
        <taxon>Magnoliopsida</taxon>
        <taxon>eudicotyledons</taxon>
        <taxon>Gunneridae</taxon>
        <taxon>Pentapetalae</taxon>
        <taxon>rosids</taxon>
        <taxon>malvids</taxon>
        <taxon>Sapindales</taxon>
        <taxon>Sapindaceae</taxon>
        <taxon>Hippocastanoideae</taxon>
        <taxon>Acereae</taxon>
        <taxon>Acer</taxon>
    </lineage>
</organism>
<name>A0AAD5NL92_ACENE</name>
<dbReference type="AlphaFoldDB" id="A0AAD5NL92"/>
<protein>
    <submittedName>
        <fullName evidence="2">Uncharacterized protein</fullName>
    </submittedName>
</protein>
<accession>A0AAD5NL92</accession>
<evidence type="ECO:0000313" key="2">
    <source>
        <dbReference type="EMBL" id="KAI9164987.1"/>
    </source>
</evidence>
<reference evidence="2" key="2">
    <citation type="submission" date="2023-02" db="EMBL/GenBank/DDBJ databases">
        <authorList>
            <person name="Swenson N.G."/>
            <person name="Wegrzyn J.L."/>
            <person name="Mcevoy S.L."/>
        </authorList>
    </citation>
    <scope>NUCLEOTIDE SEQUENCE</scope>
    <source>
        <strain evidence="2">91603</strain>
        <tissue evidence="2">Leaf</tissue>
    </source>
</reference>
<proteinExistence type="predicted"/>
<comment type="caution">
    <text evidence="2">The sequence shown here is derived from an EMBL/GenBank/DDBJ whole genome shotgun (WGS) entry which is preliminary data.</text>
</comment>
<dbReference type="Proteomes" id="UP001064489">
    <property type="component" value="Chromosome 10"/>
</dbReference>
<feature type="region of interest" description="Disordered" evidence="1">
    <location>
        <begin position="1"/>
        <end position="70"/>
    </location>
</feature>
<gene>
    <name evidence="2" type="ORF">LWI28_005683</name>
</gene>
<evidence type="ECO:0000313" key="3">
    <source>
        <dbReference type="Proteomes" id="UP001064489"/>
    </source>
</evidence>
<feature type="compositionally biased region" description="Low complexity" evidence="1">
    <location>
        <begin position="11"/>
        <end position="22"/>
    </location>
</feature>
<feature type="compositionally biased region" description="Polar residues" evidence="1">
    <location>
        <begin position="88"/>
        <end position="98"/>
    </location>
</feature>